<protein>
    <submittedName>
        <fullName evidence="2">Uncharacterized protein</fullName>
    </submittedName>
</protein>
<sequence>MLVLTIPTSPASHDGQDTASAMPLVRTSLQRNMKFDNGDRSTTNAAAAAAPAARAERQLLKPGKQKKIKEKGAQAASEENETATSAF</sequence>
<accession>A0ABD0SPY2</accession>
<reference evidence="2 3" key="1">
    <citation type="submission" date="2024-06" db="EMBL/GenBank/DDBJ databases">
        <title>A chromosome-level genome assembly of beet webworm, Loxostege sticticalis.</title>
        <authorList>
            <person name="Zhang Y."/>
        </authorList>
    </citation>
    <scope>NUCLEOTIDE SEQUENCE [LARGE SCALE GENOMIC DNA]</scope>
    <source>
        <strain evidence="2">AQ028</strain>
        <tissue evidence="2">Male pupae</tissue>
    </source>
</reference>
<organism evidence="2 3">
    <name type="scientific">Loxostege sticticalis</name>
    <name type="common">Beet webworm moth</name>
    <dbReference type="NCBI Taxonomy" id="481309"/>
    <lineage>
        <taxon>Eukaryota</taxon>
        <taxon>Metazoa</taxon>
        <taxon>Ecdysozoa</taxon>
        <taxon>Arthropoda</taxon>
        <taxon>Hexapoda</taxon>
        <taxon>Insecta</taxon>
        <taxon>Pterygota</taxon>
        <taxon>Neoptera</taxon>
        <taxon>Endopterygota</taxon>
        <taxon>Lepidoptera</taxon>
        <taxon>Glossata</taxon>
        <taxon>Ditrysia</taxon>
        <taxon>Pyraloidea</taxon>
        <taxon>Crambidae</taxon>
        <taxon>Pyraustinae</taxon>
        <taxon>Loxostege</taxon>
    </lineage>
</organism>
<comment type="caution">
    <text evidence="2">The sequence shown here is derived from an EMBL/GenBank/DDBJ whole genome shotgun (WGS) entry which is preliminary data.</text>
</comment>
<proteinExistence type="predicted"/>
<feature type="region of interest" description="Disordered" evidence="1">
    <location>
        <begin position="35"/>
        <end position="87"/>
    </location>
</feature>
<evidence type="ECO:0000313" key="2">
    <source>
        <dbReference type="EMBL" id="KAL0821904.1"/>
    </source>
</evidence>
<feature type="compositionally biased region" description="Low complexity" evidence="1">
    <location>
        <begin position="73"/>
        <end position="87"/>
    </location>
</feature>
<feature type="compositionally biased region" description="Polar residues" evidence="1">
    <location>
        <begin position="1"/>
        <end position="11"/>
    </location>
</feature>
<name>A0ABD0SPY2_LOXSC</name>
<dbReference type="Proteomes" id="UP001549921">
    <property type="component" value="Unassembled WGS sequence"/>
</dbReference>
<gene>
    <name evidence="2" type="ORF">ABMA28_005303</name>
</gene>
<evidence type="ECO:0000256" key="1">
    <source>
        <dbReference type="SAM" id="MobiDB-lite"/>
    </source>
</evidence>
<evidence type="ECO:0000313" key="3">
    <source>
        <dbReference type="Proteomes" id="UP001549921"/>
    </source>
</evidence>
<dbReference type="EMBL" id="JBEDNZ010000017">
    <property type="protein sequence ID" value="KAL0821904.1"/>
    <property type="molecule type" value="Genomic_DNA"/>
</dbReference>
<feature type="region of interest" description="Disordered" evidence="1">
    <location>
        <begin position="1"/>
        <end position="22"/>
    </location>
</feature>
<dbReference type="AlphaFoldDB" id="A0ABD0SPY2"/>